<dbReference type="PROSITE" id="PS51857">
    <property type="entry name" value="CSD_2"/>
    <property type="match status" value="1"/>
</dbReference>
<dbReference type="Proteomes" id="UP000593580">
    <property type="component" value="Chromosome"/>
</dbReference>
<evidence type="ECO:0000259" key="4">
    <source>
        <dbReference type="PROSITE" id="PS51857"/>
    </source>
</evidence>
<evidence type="ECO:0000256" key="3">
    <source>
        <dbReference type="RuleBase" id="RU000408"/>
    </source>
</evidence>
<evidence type="ECO:0000313" key="6">
    <source>
        <dbReference type="Proteomes" id="UP000593580"/>
    </source>
</evidence>
<dbReference type="PRINTS" id="PR00050">
    <property type="entry name" value="COLDSHOCK"/>
</dbReference>
<name>A0A7M1B8S5_9BACT</name>
<dbReference type="SUPFAM" id="SSF50249">
    <property type="entry name" value="Nucleic acid-binding proteins"/>
    <property type="match status" value="1"/>
</dbReference>
<dbReference type="InterPro" id="IPR012156">
    <property type="entry name" value="Cold_shock_CspA"/>
</dbReference>
<accession>A0A7M1B8S5</accession>
<evidence type="ECO:0000256" key="2">
    <source>
        <dbReference type="ARBA" id="ARBA00022490"/>
    </source>
</evidence>
<dbReference type="InterPro" id="IPR012340">
    <property type="entry name" value="NA-bd_OB-fold"/>
</dbReference>
<organism evidence="5 6">
    <name type="scientific">Sulfurimonas paralvinellae</name>
    <dbReference type="NCBI Taxonomy" id="317658"/>
    <lineage>
        <taxon>Bacteria</taxon>
        <taxon>Pseudomonadati</taxon>
        <taxon>Campylobacterota</taxon>
        <taxon>Epsilonproteobacteria</taxon>
        <taxon>Campylobacterales</taxon>
        <taxon>Sulfurimonadaceae</taxon>
        <taxon>Sulfurimonas</taxon>
    </lineage>
</organism>
<dbReference type="InterPro" id="IPR002059">
    <property type="entry name" value="CSP_DNA-bd"/>
</dbReference>
<reference evidence="5 6" key="1">
    <citation type="submission" date="2019-07" db="EMBL/GenBank/DDBJ databases">
        <title>Sulfurimonas paralvinellae sp. nov., a novel mesophilic, hydrogen- and sulfur-oxidizing chemolithoautotroph within the Epsilonproteo- bacteria isolated from a deep-sea hydrothermal vent polychaete nest, reclassification of Thiomicrospira denitrificans as Sulfurimonas denitrificans comb. nov. and emended description of the genus Sulfurimonas.</title>
        <authorList>
            <person name="Wang S."/>
            <person name="Jiang L."/>
            <person name="Shao Z."/>
        </authorList>
    </citation>
    <scope>NUCLEOTIDE SEQUENCE [LARGE SCALE GENOMIC DNA]</scope>
    <source>
        <strain evidence="5 6">GO25</strain>
    </source>
</reference>
<gene>
    <name evidence="5" type="ORF">FM071_02515</name>
</gene>
<keyword evidence="2" id="KW-0963">Cytoplasm</keyword>
<dbReference type="Pfam" id="PF00313">
    <property type="entry name" value="CSD"/>
    <property type="match status" value="1"/>
</dbReference>
<dbReference type="AlphaFoldDB" id="A0A7M1B8S5"/>
<dbReference type="CDD" id="cd04458">
    <property type="entry name" value="CSP_CDS"/>
    <property type="match status" value="1"/>
</dbReference>
<dbReference type="InterPro" id="IPR019844">
    <property type="entry name" value="CSD_CS"/>
</dbReference>
<dbReference type="GO" id="GO:0003676">
    <property type="term" value="F:nucleic acid binding"/>
    <property type="evidence" value="ECO:0007669"/>
    <property type="project" value="InterPro"/>
</dbReference>
<dbReference type="SMART" id="SM00357">
    <property type="entry name" value="CSP"/>
    <property type="match status" value="1"/>
</dbReference>
<dbReference type="PROSITE" id="PS00352">
    <property type="entry name" value="CSD_1"/>
    <property type="match status" value="1"/>
</dbReference>
<protein>
    <submittedName>
        <fullName evidence="5">Cold-shock protein</fullName>
    </submittedName>
</protein>
<dbReference type="EMBL" id="CP041406">
    <property type="protein sequence ID" value="QOP45218.1"/>
    <property type="molecule type" value="Genomic_DNA"/>
</dbReference>
<dbReference type="InterPro" id="IPR011129">
    <property type="entry name" value="CSD"/>
</dbReference>
<proteinExistence type="predicted"/>
<dbReference type="PANTHER" id="PTHR11544">
    <property type="entry name" value="COLD SHOCK DOMAIN CONTAINING PROTEINS"/>
    <property type="match status" value="1"/>
</dbReference>
<dbReference type="InterPro" id="IPR050181">
    <property type="entry name" value="Cold_shock_domain"/>
</dbReference>
<sequence length="72" mass="7888">MAELMDGSVKWFNDEKGYGFIQQDNGGADVFVHFRQVNNNTGGRVSLAEGQRVTFEIGEGQKGPQAENVTPL</sequence>
<dbReference type="RefSeq" id="WP_283949410.1">
    <property type="nucleotide sequence ID" value="NZ_CP041406.1"/>
</dbReference>
<dbReference type="KEGG" id="spal:FM071_02515"/>
<dbReference type="GO" id="GO:0005829">
    <property type="term" value="C:cytosol"/>
    <property type="evidence" value="ECO:0007669"/>
    <property type="project" value="UniProtKB-ARBA"/>
</dbReference>
<evidence type="ECO:0000256" key="1">
    <source>
        <dbReference type="ARBA" id="ARBA00004496"/>
    </source>
</evidence>
<dbReference type="Gene3D" id="2.40.50.140">
    <property type="entry name" value="Nucleic acid-binding proteins"/>
    <property type="match status" value="1"/>
</dbReference>
<dbReference type="FunFam" id="2.40.50.140:FF:000006">
    <property type="entry name" value="Cold shock protein CspC"/>
    <property type="match status" value="1"/>
</dbReference>
<evidence type="ECO:0000313" key="5">
    <source>
        <dbReference type="EMBL" id="QOP45218.1"/>
    </source>
</evidence>
<keyword evidence="6" id="KW-1185">Reference proteome</keyword>
<feature type="domain" description="CSD" evidence="4">
    <location>
        <begin position="4"/>
        <end position="71"/>
    </location>
</feature>
<comment type="subcellular location">
    <subcellularLocation>
        <location evidence="1 3">Cytoplasm</location>
    </subcellularLocation>
</comment>
<dbReference type="PIRSF" id="PIRSF002599">
    <property type="entry name" value="Cold_shock_A"/>
    <property type="match status" value="1"/>
</dbReference>